<dbReference type="PANTHER" id="PTHR37031:SF2">
    <property type="entry name" value="PHOD-LIKE PHOSPHATASE METALLOPHOSPHATASE DOMAIN-CONTAINING PROTEIN"/>
    <property type="match status" value="1"/>
</dbReference>
<dbReference type="Proteomes" id="UP001526147">
    <property type="component" value="Unassembled WGS sequence"/>
</dbReference>
<comment type="caution">
    <text evidence="2">The sequence shown here is derived from an EMBL/GenBank/DDBJ whole genome shotgun (WGS) entry which is preliminary data.</text>
</comment>
<dbReference type="Gene3D" id="3.60.21.70">
    <property type="entry name" value="PhoD-like phosphatase"/>
    <property type="match status" value="1"/>
</dbReference>
<dbReference type="InterPro" id="IPR029052">
    <property type="entry name" value="Metallo-depent_PP-like"/>
</dbReference>
<dbReference type="RefSeq" id="WP_264142441.1">
    <property type="nucleotide sequence ID" value="NZ_JAOYEY010000033.1"/>
</dbReference>
<dbReference type="EMBL" id="JAOYEY010000033">
    <property type="protein sequence ID" value="MCV9885697.1"/>
    <property type="molecule type" value="Genomic_DNA"/>
</dbReference>
<evidence type="ECO:0000313" key="2">
    <source>
        <dbReference type="EMBL" id="MCV9885697.1"/>
    </source>
</evidence>
<feature type="domain" description="PhoD-like phosphatase metallophosphatase" evidence="1">
    <location>
        <begin position="289"/>
        <end position="540"/>
    </location>
</feature>
<dbReference type="PANTHER" id="PTHR37031">
    <property type="entry name" value="METALLOPHOSPHATASE BINDING DOMAIN PROTEIN"/>
    <property type="match status" value="1"/>
</dbReference>
<organism evidence="2 3">
    <name type="scientific">Metabacillus halosaccharovorans</name>
    <dbReference type="NCBI Taxonomy" id="930124"/>
    <lineage>
        <taxon>Bacteria</taxon>
        <taxon>Bacillati</taxon>
        <taxon>Bacillota</taxon>
        <taxon>Bacilli</taxon>
        <taxon>Bacillales</taxon>
        <taxon>Bacillaceae</taxon>
        <taxon>Metabacillus</taxon>
    </lineage>
</organism>
<sequence length="663" mass="76824">MQIPMILSGPILRRVDNNQVTIWLATSELVSITAEVLTIQKSQKGLNYESFPVQSKTKTINLGKKLFVHLINIYPTKKNFPVEELLGYNLYLEKDAQMYDLDSFHLLTANHPDSLVYEGLDYPTFYISTKKESPVLYGSCRKAHGKGQDALPSADQVLQQHRFDLNLRPSSLFMLGDQIYADDIADPLVPYLQLIKNEIIGENEDLTLVEPKLQQYLHYLYKIQGRQEIIETLCNFTSSHAHNHLISFGEYAAMYLLSWSPVLWNLFHPNHDKEQLPERYDEQLEELHDFCRNTSKVRRVLANIPTYMIFDDHDITDDWNISSEWNKDVYGTSLGKHIICNGLTAFWAFQGWGNQPDTFHDDFIETMQQYVETYPIGSQPYQKWQDTLLSFDSWHFIAPTTPLTLCLDTRTLREYDSSPKKVKLLHLINETVKTPIIIGQKGWTLLDQLLKDSKWKKGDILRIASPTPLYGVDVIESFLKKQVYPFQYFGASVQYQLDFEAWKYNLTGFYSFLHFLSKHQLRKCIILSGDVHYASAVKANVSLNGEELSIYQVTSSPMKNISFDWLTGSMIKLIVRLNTLRRNEPIPKRFGKKDGAWTELENSNHDNTVTYWEEEISYQSLEHGSIVETQNNLGLLQDKKLALQNTLLINTEEQLHFDPFRES</sequence>
<dbReference type="InterPro" id="IPR038607">
    <property type="entry name" value="PhoD-like_sf"/>
</dbReference>
<name>A0ABT3DF68_9BACI</name>
<gene>
    <name evidence="2" type="ORF">OIH86_08525</name>
</gene>
<reference evidence="2 3" key="1">
    <citation type="submission" date="2022-10" db="EMBL/GenBank/DDBJ databases">
        <title>Draft genome assembly of moderately radiation resistant bacterium Metabacillus halosaccharovorans.</title>
        <authorList>
            <person name="Pal S."/>
            <person name="Gopinathan A."/>
        </authorList>
    </citation>
    <scope>NUCLEOTIDE SEQUENCE [LARGE SCALE GENOMIC DNA]</scope>
    <source>
        <strain evidence="2 3">VITHBRA001</strain>
    </source>
</reference>
<accession>A0ABT3DF68</accession>
<protein>
    <recommendedName>
        <fullName evidence="1">PhoD-like phosphatase metallophosphatase domain-containing protein</fullName>
    </recommendedName>
</protein>
<keyword evidence="3" id="KW-1185">Reference proteome</keyword>
<dbReference type="InterPro" id="IPR018946">
    <property type="entry name" value="PhoD-like_MPP"/>
</dbReference>
<proteinExistence type="predicted"/>
<dbReference type="SUPFAM" id="SSF56300">
    <property type="entry name" value="Metallo-dependent phosphatases"/>
    <property type="match status" value="1"/>
</dbReference>
<evidence type="ECO:0000313" key="3">
    <source>
        <dbReference type="Proteomes" id="UP001526147"/>
    </source>
</evidence>
<evidence type="ECO:0000259" key="1">
    <source>
        <dbReference type="Pfam" id="PF09423"/>
    </source>
</evidence>
<dbReference type="Pfam" id="PF09423">
    <property type="entry name" value="PhoD"/>
    <property type="match status" value="1"/>
</dbReference>